<sequence length="207" mass="22952">MCWALEQLVKSSPALELAGTAPELSTARQTFPLGTADVIVVDHDGNLDSAEFIDFLEPRHMRVIAFTGTTDPGALDHAVLSGLQGIVRKSESPKVLLTAIEKVHQGELWIDRGTTSRMFMQLARQKTDEKSDPERVRVSLLTHRERQAIAALAADTSAPAKVIASRLCISEHTLRNHLTSIYSKLHLTNRLDLYAYATRHHLDKPVN</sequence>
<dbReference type="SUPFAM" id="SSF46894">
    <property type="entry name" value="C-terminal effector domain of the bipartite response regulators"/>
    <property type="match status" value="1"/>
</dbReference>
<dbReference type="GO" id="GO:0006355">
    <property type="term" value="P:regulation of DNA-templated transcription"/>
    <property type="evidence" value="ECO:0007669"/>
    <property type="project" value="InterPro"/>
</dbReference>
<reference evidence="5" key="1">
    <citation type="submission" date="2021-01" db="EMBL/GenBank/DDBJ databases">
        <title>Ramlibacter sp. strain AW1 16S ribosomal RNA gene Genome sequencing and assembly.</title>
        <authorList>
            <person name="Kang M."/>
        </authorList>
    </citation>
    <scope>NUCLEOTIDE SEQUENCE</scope>
    <source>
        <strain evidence="5">AW1</strain>
    </source>
</reference>
<evidence type="ECO:0000313" key="5">
    <source>
        <dbReference type="EMBL" id="MBL0419580.1"/>
    </source>
</evidence>
<feature type="domain" description="HTH luxR-type" evidence="3">
    <location>
        <begin position="134"/>
        <end position="201"/>
    </location>
</feature>
<dbReference type="SUPFAM" id="SSF52172">
    <property type="entry name" value="CheY-like"/>
    <property type="match status" value="1"/>
</dbReference>
<feature type="domain" description="Response regulatory" evidence="4">
    <location>
        <begin position="1"/>
        <end position="104"/>
    </location>
</feature>
<dbReference type="Pfam" id="PF00196">
    <property type="entry name" value="GerE"/>
    <property type="match status" value="1"/>
</dbReference>
<dbReference type="Gene3D" id="1.10.10.10">
    <property type="entry name" value="Winged helix-like DNA-binding domain superfamily/Winged helix DNA-binding domain"/>
    <property type="match status" value="1"/>
</dbReference>
<comment type="caution">
    <text evidence="5">The sequence shown here is derived from an EMBL/GenBank/DDBJ whole genome shotgun (WGS) entry which is preliminary data.</text>
</comment>
<evidence type="ECO:0000259" key="4">
    <source>
        <dbReference type="PROSITE" id="PS50110"/>
    </source>
</evidence>
<name>A0A936ZR96_9BURK</name>
<dbReference type="EMBL" id="JAEQNA010000001">
    <property type="protein sequence ID" value="MBL0419580.1"/>
    <property type="molecule type" value="Genomic_DNA"/>
</dbReference>
<evidence type="ECO:0000259" key="3">
    <source>
        <dbReference type="PROSITE" id="PS50043"/>
    </source>
</evidence>
<evidence type="ECO:0000256" key="2">
    <source>
        <dbReference type="PROSITE-ProRule" id="PRU00169"/>
    </source>
</evidence>
<dbReference type="GO" id="GO:0003677">
    <property type="term" value="F:DNA binding"/>
    <property type="evidence" value="ECO:0007669"/>
    <property type="project" value="UniProtKB-KW"/>
</dbReference>
<dbReference type="InterPro" id="IPR011006">
    <property type="entry name" value="CheY-like_superfamily"/>
</dbReference>
<dbReference type="CDD" id="cd06170">
    <property type="entry name" value="LuxR_C_like"/>
    <property type="match status" value="1"/>
</dbReference>
<dbReference type="PROSITE" id="PS50110">
    <property type="entry name" value="RESPONSE_REGULATORY"/>
    <property type="match status" value="1"/>
</dbReference>
<gene>
    <name evidence="5" type="ORF">JI739_04375</name>
</gene>
<dbReference type="Gene3D" id="3.40.50.2300">
    <property type="match status" value="1"/>
</dbReference>
<dbReference type="InterPro" id="IPR039420">
    <property type="entry name" value="WalR-like"/>
</dbReference>
<accession>A0A936ZR96</accession>
<dbReference type="InterPro" id="IPR036388">
    <property type="entry name" value="WH-like_DNA-bd_sf"/>
</dbReference>
<keyword evidence="6" id="KW-1185">Reference proteome</keyword>
<dbReference type="InterPro" id="IPR016032">
    <property type="entry name" value="Sig_transdc_resp-reg_C-effctor"/>
</dbReference>
<organism evidence="5 6">
    <name type="scientific">Ramlibacter aurantiacus</name>
    <dbReference type="NCBI Taxonomy" id="2801330"/>
    <lineage>
        <taxon>Bacteria</taxon>
        <taxon>Pseudomonadati</taxon>
        <taxon>Pseudomonadota</taxon>
        <taxon>Betaproteobacteria</taxon>
        <taxon>Burkholderiales</taxon>
        <taxon>Comamonadaceae</taxon>
        <taxon>Ramlibacter</taxon>
    </lineage>
</organism>
<feature type="modified residue" description="4-aspartylphosphate" evidence="2">
    <location>
        <position position="42"/>
    </location>
</feature>
<dbReference type="PANTHER" id="PTHR43214:SF38">
    <property type="entry name" value="NITRATE_NITRITE RESPONSE REGULATOR PROTEIN NARL"/>
    <property type="match status" value="1"/>
</dbReference>
<dbReference type="AlphaFoldDB" id="A0A936ZR96"/>
<protein>
    <submittedName>
        <fullName evidence="5">Response regulator transcription factor</fullName>
    </submittedName>
</protein>
<keyword evidence="1" id="KW-0238">DNA-binding</keyword>
<dbReference type="PANTHER" id="PTHR43214">
    <property type="entry name" value="TWO-COMPONENT RESPONSE REGULATOR"/>
    <property type="match status" value="1"/>
</dbReference>
<dbReference type="InterPro" id="IPR001789">
    <property type="entry name" value="Sig_transdc_resp-reg_receiver"/>
</dbReference>
<proteinExistence type="predicted"/>
<dbReference type="PROSITE" id="PS50043">
    <property type="entry name" value="HTH_LUXR_2"/>
    <property type="match status" value="1"/>
</dbReference>
<dbReference type="GO" id="GO:0000160">
    <property type="term" value="P:phosphorelay signal transduction system"/>
    <property type="evidence" value="ECO:0007669"/>
    <property type="project" value="InterPro"/>
</dbReference>
<evidence type="ECO:0000313" key="6">
    <source>
        <dbReference type="Proteomes" id="UP000613011"/>
    </source>
</evidence>
<dbReference type="InterPro" id="IPR000792">
    <property type="entry name" value="Tscrpt_reg_LuxR_C"/>
</dbReference>
<dbReference type="SMART" id="SM00421">
    <property type="entry name" value="HTH_LUXR"/>
    <property type="match status" value="1"/>
</dbReference>
<keyword evidence="2" id="KW-0597">Phosphoprotein</keyword>
<evidence type="ECO:0000256" key="1">
    <source>
        <dbReference type="ARBA" id="ARBA00023125"/>
    </source>
</evidence>
<dbReference type="Proteomes" id="UP000613011">
    <property type="component" value="Unassembled WGS sequence"/>
</dbReference>